<keyword evidence="2" id="KW-0677">Repeat</keyword>
<feature type="zinc finger region" description="C3H1-type" evidence="5">
    <location>
        <begin position="172"/>
        <end position="200"/>
    </location>
</feature>
<dbReference type="PANTHER" id="PTHR12547:SF18">
    <property type="entry name" value="PROTEIN TIS11"/>
    <property type="match status" value="1"/>
</dbReference>
<dbReference type="GO" id="GO:0003729">
    <property type="term" value="F:mRNA binding"/>
    <property type="evidence" value="ECO:0007669"/>
    <property type="project" value="InterPro"/>
</dbReference>
<evidence type="ECO:0000256" key="4">
    <source>
        <dbReference type="ARBA" id="ARBA00022833"/>
    </source>
</evidence>
<comment type="caution">
    <text evidence="8">The sequence shown here is derived from an EMBL/GenBank/DDBJ whole genome shotgun (WGS) entry which is preliminary data.</text>
</comment>
<keyword evidence="1 5" id="KW-0479">Metal-binding</keyword>
<dbReference type="GO" id="GO:0008270">
    <property type="term" value="F:zinc ion binding"/>
    <property type="evidence" value="ECO:0007669"/>
    <property type="project" value="UniProtKB-KW"/>
</dbReference>
<evidence type="ECO:0000256" key="3">
    <source>
        <dbReference type="ARBA" id="ARBA00022771"/>
    </source>
</evidence>
<protein>
    <recommendedName>
        <fullName evidence="7">C3H1-type domain-containing protein</fullName>
    </recommendedName>
</protein>
<dbReference type="FunFam" id="4.10.1000.10:FF:000001">
    <property type="entry name" value="zinc finger CCCH domain-containing protein 15-like"/>
    <property type="match status" value="1"/>
</dbReference>
<dbReference type="InterPro" id="IPR045877">
    <property type="entry name" value="ZFP36-like"/>
</dbReference>
<dbReference type="EMBL" id="JAFNEN010000300">
    <property type="protein sequence ID" value="KAG8186457.1"/>
    <property type="molecule type" value="Genomic_DNA"/>
</dbReference>
<feature type="zinc finger region" description="C3H1-type" evidence="5">
    <location>
        <begin position="134"/>
        <end position="162"/>
    </location>
</feature>
<keyword evidence="9" id="KW-1185">Reference proteome</keyword>
<feature type="domain" description="C3H1-type" evidence="7">
    <location>
        <begin position="172"/>
        <end position="200"/>
    </location>
</feature>
<dbReference type="FunFam" id="4.10.1000.10:FF:000002">
    <property type="entry name" value="Zinc finger protein 36, C3H1 type-like 1"/>
    <property type="match status" value="1"/>
</dbReference>
<proteinExistence type="predicted"/>
<keyword evidence="3 5" id="KW-0863">Zinc-finger</keyword>
<accession>A0AAV6UPU0</accession>
<feature type="region of interest" description="Disordered" evidence="6">
    <location>
        <begin position="109"/>
        <end position="134"/>
    </location>
</feature>
<dbReference type="SUPFAM" id="SSF90229">
    <property type="entry name" value="CCCH zinc finger"/>
    <property type="match status" value="2"/>
</dbReference>
<evidence type="ECO:0000313" key="9">
    <source>
        <dbReference type="Proteomes" id="UP000827092"/>
    </source>
</evidence>
<dbReference type="PANTHER" id="PTHR12547">
    <property type="entry name" value="CCCH ZINC FINGER/TIS11-RELATED"/>
    <property type="match status" value="1"/>
</dbReference>
<sequence>MKRINENIFTNLSLDFPLRLPSLKEGLQSQQAARDLRQTLHVSLALERQLSGQLANNYASSLINLQNPLPSFQTNNPAPATTKQHPPLTASNSVAVCNAEANLKSLAQREHRKLDRSVSEPVDNKQRQTPNSSRYKTELCRPFEESGTCKYGDKCQFAHGFAELRTLSRHPKYKTELCRTFHSTGFCPYGPRCHFIHNSEDSKKCLLDTLQTGNGNGSLSPTSMTDYDICGFSIGSAGELSPTGSISSGGGSPMSNGGFFYDGPKTAPPTMSNGGFFSSGDLKPLSIISHDDYLSTSSEDEVMSSLGALVSEMDLDEPEPEEHGPAGQKPAEPVDINRNLIRLPIFSRLSLGSSP</sequence>
<reference evidence="8 9" key="1">
    <citation type="journal article" date="2022" name="Nat. Ecol. Evol.">
        <title>A masculinizing supergene underlies an exaggerated male reproductive morph in a spider.</title>
        <authorList>
            <person name="Hendrickx F."/>
            <person name="De Corte Z."/>
            <person name="Sonet G."/>
            <person name="Van Belleghem S.M."/>
            <person name="Kostlbacher S."/>
            <person name="Vangestel C."/>
        </authorList>
    </citation>
    <scope>NUCLEOTIDE SEQUENCE [LARGE SCALE GENOMIC DNA]</scope>
    <source>
        <strain evidence="8">W744_W776</strain>
    </source>
</reference>
<dbReference type="Gene3D" id="4.10.1000.10">
    <property type="entry name" value="Zinc finger, CCCH-type"/>
    <property type="match status" value="2"/>
</dbReference>
<evidence type="ECO:0000256" key="1">
    <source>
        <dbReference type="ARBA" id="ARBA00022723"/>
    </source>
</evidence>
<evidence type="ECO:0000256" key="5">
    <source>
        <dbReference type="PROSITE-ProRule" id="PRU00723"/>
    </source>
</evidence>
<dbReference type="PROSITE" id="PS50103">
    <property type="entry name" value="ZF_C3H1"/>
    <property type="match status" value="2"/>
</dbReference>
<name>A0AAV6UPU0_9ARAC</name>
<feature type="region of interest" description="Disordered" evidence="6">
    <location>
        <begin position="315"/>
        <end position="335"/>
    </location>
</feature>
<evidence type="ECO:0000256" key="6">
    <source>
        <dbReference type="SAM" id="MobiDB-lite"/>
    </source>
</evidence>
<dbReference type="InterPro" id="IPR036855">
    <property type="entry name" value="Znf_CCCH_sf"/>
</dbReference>
<dbReference type="Pfam" id="PF00642">
    <property type="entry name" value="zf-CCCH"/>
    <property type="match status" value="2"/>
</dbReference>
<organism evidence="8 9">
    <name type="scientific">Oedothorax gibbosus</name>
    <dbReference type="NCBI Taxonomy" id="931172"/>
    <lineage>
        <taxon>Eukaryota</taxon>
        <taxon>Metazoa</taxon>
        <taxon>Ecdysozoa</taxon>
        <taxon>Arthropoda</taxon>
        <taxon>Chelicerata</taxon>
        <taxon>Arachnida</taxon>
        <taxon>Araneae</taxon>
        <taxon>Araneomorphae</taxon>
        <taxon>Entelegynae</taxon>
        <taxon>Araneoidea</taxon>
        <taxon>Linyphiidae</taxon>
        <taxon>Erigoninae</taxon>
        <taxon>Oedothorax</taxon>
    </lineage>
</organism>
<feature type="domain" description="C3H1-type" evidence="7">
    <location>
        <begin position="134"/>
        <end position="162"/>
    </location>
</feature>
<dbReference type="SMART" id="SM00356">
    <property type="entry name" value="ZnF_C3H1"/>
    <property type="match status" value="2"/>
</dbReference>
<evidence type="ECO:0000259" key="7">
    <source>
        <dbReference type="PROSITE" id="PS50103"/>
    </source>
</evidence>
<dbReference type="Proteomes" id="UP000827092">
    <property type="component" value="Unassembled WGS sequence"/>
</dbReference>
<evidence type="ECO:0000313" key="8">
    <source>
        <dbReference type="EMBL" id="KAG8186457.1"/>
    </source>
</evidence>
<evidence type="ECO:0000256" key="2">
    <source>
        <dbReference type="ARBA" id="ARBA00022737"/>
    </source>
</evidence>
<gene>
    <name evidence="8" type="ORF">JTE90_009217</name>
</gene>
<feature type="compositionally biased region" description="Basic and acidic residues" evidence="6">
    <location>
        <begin position="109"/>
        <end position="126"/>
    </location>
</feature>
<dbReference type="InterPro" id="IPR000571">
    <property type="entry name" value="Znf_CCCH"/>
</dbReference>
<keyword evidence="4 5" id="KW-0862">Zinc</keyword>
<dbReference type="AlphaFoldDB" id="A0AAV6UPU0"/>